<comment type="caution">
    <text evidence="1">The sequence shown here is derived from an EMBL/GenBank/DDBJ whole genome shotgun (WGS) entry which is preliminary data.</text>
</comment>
<protein>
    <submittedName>
        <fullName evidence="1">Uncharacterized protein</fullName>
    </submittedName>
</protein>
<gene>
    <name evidence="1" type="ORF">E7201_08535</name>
</gene>
<accession>A0A927WSM1</accession>
<name>A0A927WSM1_SELRU</name>
<evidence type="ECO:0000313" key="1">
    <source>
        <dbReference type="EMBL" id="MBE6093192.1"/>
    </source>
</evidence>
<proteinExistence type="predicted"/>
<evidence type="ECO:0000313" key="2">
    <source>
        <dbReference type="Proteomes" id="UP000761380"/>
    </source>
</evidence>
<reference evidence="1" key="1">
    <citation type="submission" date="2019-04" db="EMBL/GenBank/DDBJ databases">
        <title>Evolution of Biomass-Degrading Anaerobic Consortia Revealed by Metagenomics.</title>
        <authorList>
            <person name="Peng X."/>
        </authorList>
    </citation>
    <scope>NUCLEOTIDE SEQUENCE</scope>
    <source>
        <strain evidence="1">SIG240</strain>
    </source>
</reference>
<dbReference type="AlphaFoldDB" id="A0A927WSM1"/>
<sequence>MATQSILKSVNIKGRKGVKDLVNALEHSAENRGKEVTMSRTVYEVKGETAIKDFFAKMK</sequence>
<dbReference type="EMBL" id="SVBY01000061">
    <property type="protein sequence ID" value="MBE6093192.1"/>
    <property type="molecule type" value="Genomic_DNA"/>
</dbReference>
<organism evidence="1 2">
    <name type="scientific">Selenomonas ruminantium</name>
    <dbReference type="NCBI Taxonomy" id="971"/>
    <lineage>
        <taxon>Bacteria</taxon>
        <taxon>Bacillati</taxon>
        <taxon>Bacillota</taxon>
        <taxon>Negativicutes</taxon>
        <taxon>Selenomonadales</taxon>
        <taxon>Selenomonadaceae</taxon>
        <taxon>Selenomonas</taxon>
    </lineage>
</organism>
<dbReference type="Proteomes" id="UP000761380">
    <property type="component" value="Unassembled WGS sequence"/>
</dbReference>